<feature type="compositionally biased region" description="Basic residues" evidence="1">
    <location>
        <begin position="120"/>
        <end position="135"/>
    </location>
</feature>
<dbReference type="AlphaFoldDB" id="A0A423TAX7"/>
<feature type="compositionally biased region" description="Basic residues" evidence="1">
    <location>
        <begin position="237"/>
        <end position="246"/>
    </location>
</feature>
<reference evidence="2 3" key="2">
    <citation type="submission" date="2019-01" db="EMBL/GenBank/DDBJ databases">
        <title>The decoding of complex shrimp genome reveals the adaptation for benthos swimmer, frequently molting mechanism and breeding impact on genome.</title>
        <authorList>
            <person name="Sun Y."/>
            <person name="Gao Y."/>
            <person name="Yu Y."/>
        </authorList>
    </citation>
    <scope>NUCLEOTIDE SEQUENCE [LARGE SCALE GENOMIC DNA]</scope>
    <source>
        <tissue evidence="2">Muscle</tissue>
    </source>
</reference>
<feature type="compositionally biased region" description="Basic and acidic residues" evidence="1">
    <location>
        <begin position="1"/>
        <end position="14"/>
    </location>
</feature>
<keyword evidence="3" id="KW-1185">Reference proteome</keyword>
<organism evidence="2 3">
    <name type="scientific">Penaeus vannamei</name>
    <name type="common">Whiteleg shrimp</name>
    <name type="synonym">Litopenaeus vannamei</name>
    <dbReference type="NCBI Taxonomy" id="6689"/>
    <lineage>
        <taxon>Eukaryota</taxon>
        <taxon>Metazoa</taxon>
        <taxon>Ecdysozoa</taxon>
        <taxon>Arthropoda</taxon>
        <taxon>Crustacea</taxon>
        <taxon>Multicrustacea</taxon>
        <taxon>Malacostraca</taxon>
        <taxon>Eumalacostraca</taxon>
        <taxon>Eucarida</taxon>
        <taxon>Decapoda</taxon>
        <taxon>Dendrobranchiata</taxon>
        <taxon>Penaeoidea</taxon>
        <taxon>Penaeidae</taxon>
        <taxon>Penaeus</taxon>
    </lineage>
</organism>
<feature type="region of interest" description="Disordered" evidence="1">
    <location>
        <begin position="42"/>
        <end position="144"/>
    </location>
</feature>
<gene>
    <name evidence="2" type="ORF">C7M84_008015</name>
</gene>
<sequence>MEASVKTERDRHANPDSLRSFRTAVEVLKQRNSVSIFTVPTAPVQGVRAGGCAADAKRGQPKAIRPEGSPPARSKAGPEHAQEQKAGEHMSLRQKAAEADRQTTSPASPAPSQSTSQRGPRARFPGRRGRGRKHGSASAPSVAMATRGYNSAPLVEASPMASSLRWKSRSLPLPGDTVAGNSSPSEPELSQLLQQLQGDNTVKRVRKNGSGSQVTQPNEALCSTLDQTPRQPSSLRLPRRRQQHRRQLMVRPLYRRMTLHIMLPQAHEEAQRISHVLNEVAKAFHCDVEMCEAYQDATDCGGMLYLPVTQCTRTPFVAADGACSWPHSHAYRGQAEGKETHNDASCERQKASRIPDQLTRGAFDQEVPHTLYPEVILTESPPEANS</sequence>
<feature type="compositionally biased region" description="Low complexity" evidence="1">
    <location>
        <begin position="102"/>
        <end position="119"/>
    </location>
</feature>
<feature type="region of interest" description="Disordered" evidence="1">
    <location>
        <begin position="1"/>
        <end position="21"/>
    </location>
</feature>
<reference evidence="2 3" key="1">
    <citation type="submission" date="2018-04" db="EMBL/GenBank/DDBJ databases">
        <authorList>
            <person name="Zhang X."/>
            <person name="Yuan J."/>
            <person name="Li F."/>
            <person name="Xiang J."/>
        </authorList>
    </citation>
    <scope>NUCLEOTIDE SEQUENCE [LARGE SCALE GENOMIC DNA]</scope>
    <source>
        <tissue evidence="2">Muscle</tissue>
    </source>
</reference>
<dbReference type="OrthoDB" id="6376772at2759"/>
<accession>A0A423TAX7</accession>
<proteinExistence type="predicted"/>
<dbReference type="Proteomes" id="UP000283509">
    <property type="component" value="Unassembled WGS sequence"/>
</dbReference>
<protein>
    <submittedName>
        <fullName evidence="2">Uncharacterized protein</fullName>
    </submittedName>
</protein>
<feature type="compositionally biased region" description="Basic and acidic residues" evidence="1">
    <location>
        <begin position="76"/>
        <end position="101"/>
    </location>
</feature>
<evidence type="ECO:0000256" key="1">
    <source>
        <dbReference type="SAM" id="MobiDB-lite"/>
    </source>
</evidence>
<feature type="compositionally biased region" description="Basic and acidic residues" evidence="1">
    <location>
        <begin position="335"/>
        <end position="350"/>
    </location>
</feature>
<evidence type="ECO:0000313" key="2">
    <source>
        <dbReference type="EMBL" id="ROT73567.1"/>
    </source>
</evidence>
<feature type="region of interest" description="Disordered" evidence="1">
    <location>
        <begin position="224"/>
        <end position="246"/>
    </location>
</feature>
<feature type="region of interest" description="Disordered" evidence="1">
    <location>
        <begin position="334"/>
        <end position="365"/>
    </location>
</feature>
<comment type="caution">
    <text evidence="2">The sequence shown here is derived from an EMBL/GenBank/DDBJ whole genome shotgun (WGS) entry which is preliminary data.</text>
</comment>
<evidence type="ECO:0000313" key="3">
    <source>
        <dbReference type="Proteomes" id="UP000283509"/>
    </source>
</evidence>
<name>A0A423TAX7_PENVA</name>
<dbReference type="EMBL" id="QCYY01002018">
    <property type="protein sequence ID" value="ROT73567.1"/>
    <property type="molecule type" value="Genomic_DNA"/>
</dbReference>